<accession>A0ABX8W052</accession>
<dbReference type="Proteomes" id="UP000824976">
    <property type="component" value="Chromosome"/>
</dbReference>
<evidence type="ECO:0008006" key="4">
    <source>
        <dbReference type="Google" id="ProtNLM"/>
    </source>
</evidence>
<protein>
    <recommendedName>
        <fullName evidence="4">Lipoprotein</fullName>
    </recommendedName>
</protein>
<gene>
    <name evidence="2" type="ORF">FGI21_17595</name>
</gene>
<keyword evidence="3" id="KW-1185">Reference proteome</keyword>
<feature type="signal peptide" evidence="1">
    <location>
        <begin position="1"/>
        <end position="19"/>
    </location>
</feature>
<organism evidence="2 3">
    <name type="scientific">Dickeya zeae</name>
    <dbReference type="NCBI Taxonomy" id="204042"/>
    <lineage>
        <taxon>Bacteria</taxon>
        <taxon>Pseudomonadati</taxon>
        <taxon>Pseudomonadota</taxon>
        <taxon>Gammaproteobacteria</taxon>
        <taxon>Enterobacterales</taxon>
        <taxon>Pectobacteriaceae</taxon>
        <taxon>Dickeya</taxon>
    </lineage>
</organism>
<name>A0ABX8W052_9GAMM</name>
<proteinExistence type="predicted"/>
<sequence length="122" mass="13973">MNKLIIIFSFFICACNANARIPSLIGFEGDELVEKIIRNVPRISQHYQVKHGDAEGSGKQVIGIYFENTTDIDTLRKYVNSLKFKLSMDDGYREVWASPDKSKFIVISVNHEDHATYFEVLL</sequence>
<dbReference type="EMBL" id="CP040817">
    <property type="protein sequence ID" value="QYM93549.1"/>
    <property type="molecule type" value="Genomic_DNA"/>
</dbReference>
<evidence type="ECO:0000313" key="2">
    <source>
        <dbReference type="EMBL" id="QYM93549.1"/>
    </source>
</evidence>
<feature type="chain" id="PRO_5045423911" description="Lipoprotein" evidence="1">
    <location>
        <begin position="20"/>
        <end position="122"/>
    </location>
</feature>
<evidence type="ECO:0000256" key="1">
    <source>
        <dbReference type="SAM" id="SignalP"/>
    </source>
</evidence>
<evidence type="ECO:0000313" key="3">
    <source>
        <dbReference type="Proteomes" id="UP000824976"/>
    </source>
</evidence>
<reference evidence="2 3" key="1">
    <citation type="submission" date="2019-06" db="EMBL/GenBank/DDBJ databases">
        <title>Complete genome of Dickeya zeae PL65.</title>
        <authorList>
            <person name="Boluk G."/>
            <person name="Arif M."/>
        </authorList>
    </citation>
    <scope>NUCLEOTIDE SEQUENCE [LARGE SCALE GENOMIC DNA]</scope>
    <source>
        <strain evidence="2 3">PL65</strain>
    </source>
</reference>
<keyword evidence="1" id="KW-0732">Signal</keyword>
<dbReference type="PROSITE" id="PS51257">
    <property type="entry name" value="PROKAR_LIPOPROTEIN"/>
    <property type="match status" value="1"/>
</dbReference>